<dbReference type="EMBL" id="AZFA01000002">
    <property type="protein sequence ID" value="KRL68215.1"/>
    <property type="molecule type" value="Genomic_DNA"/>
</dbReference>
<protein>
    <recommendedName>
        <fullName evidence="3">PurM-like N-terminal domain-containing protein</fullName>
    </recommendedName>
</protein>
<dbReference type="eggNOG" id="COG2144">
    <property type="taxonomic scope" value="Bacteria"/>
</dbReference>
<dbReference type="OrthoDB" id="9805740at2"/>
<gene>
    <name evidence="1" type="ORF">FC27_GL000957</name>
</gene>
<reference evidence="1 2" key="1">
    <citation type="journal article" date="2015" name="Genome Announc.">
        <title>Expanding the biotechnology potential of lactobacilli through comparative genomics of 213 strains and associated genera.</title>
        <authorList>
            <person name="Sun Z."/>
            <person name="Harris H.M."/>
            <person name="McCann A."/>
            <person name="Guo C."/>
            <person name="Argimon S."/>
            <person name="Zhang W."/>
            <person name="Yang X."/>
            <person name="Jeffery I.B."/>
            <person name="Cooney J.C."/>
            <person name="Kagawa T.F."/>
            <person name="Liu W."/>
            <person name="Song Y."/>
            <person name="Salvetti E."/>
            <person name="Wrobel A."/>
            <person name="Rasinkangas P."/>
            <person name="Parkhill J."/>
            <person name="Rea M.C."/>
            <person name="O'Sullivan O."/>
            <person name="Ritari J."/>
            <person name="Douillard F.P."/>
            <person name="Paul Ross R."/>
            <person name="Yang R."/>
            <person name="Briner A.E."/>
            <person name="Felis G.E."/>
            <person name="de Vos W.M."/>
            <person name="Barrangou R."/>
            <person name="Klaenhammer T.R."/>
            <person name="Caufield P.W."/>
            <person name="Cui Y."/>
            <person name="Zhang H."/>
            <person name="O'Toole P.W."/>
        </authorList>
    </citation>
    <scope>NUCLEOTIDE SEQUENCE [LARGE SCALE GENOMIC DNA]</scope>
    <source>
        <strain evidence="1 2">DSM 14857</strain>
    </source>
</reference>
<evidence type="ECO:0000313" key="2">
    <source>
        <dbReference type="Proteomes" id="UP000051647"/>
    </source>
</evidence>
<dbReference type="Proteomes" id="UP000051647">
    <property type="component" value="Unassembled WGS sequence"/>
</dbReference>
<dbReference type="AlphaFoldDB" id="A0A0R1SFZ4"/>
<accession>A0A0R1SFZ4</accession>
<sequence length="248" mass="27339">MDNNSHQFRDLTITPISQTEDLVVSCDVSAGFGDRKYDLVKCSPEISVSLTLRTAMLELISYGATPINVIDTLSVEYDPTGLKVIAQMKSDLKEMGYSNVPINGSTEDNLNTEMTTVGITVIGRSPKKVDLTNERSDLAIFQLGVPYMGQAVLDNFSKIFSVKQVIELRKDPLVSDMIPVGSKGVSYELGVLAKTHNLNLELSQQIDDLEIKQTAGPSTVLLVAVENSMKHQFLQKYPDLKWIARLGK</sequence>
<name>A0A0R1SFZ4_9LACO</name>
<dbReference type="RefSeq" id="WP_010624054.1">
    <property type="nucleotide sequence ID" value="NZ_AZFA01000002.1"/>
</dbReference>
<organism evidence="1 2">
    <name type="scientific">Companilactobacillus versmoldensis DSM 14857 = KCTC 3814</name>
    <dbReference type="NCBI Taxonomy" id="1423815"/>
    <lineage>
        <taxon>Bacteria</taxon>
        <taxon>Bacillati</taxon>
        <taxon>Bacillota</taxon>
        <taxon>Bacilli</taxon>
        <taxon>Lactobacillales</taxon>
        <taxon>Lactobacillaceae</taxon>
        <taxon>Companilactobacillus</taxon>
    </lineage>
</organism>
<dbReference type="PATRIC" id="fig|1423815.3.peg.977"/>
<evidence type="ECO:0008006" key="3">
    <source>
        <dbReference type="Google" id="ProtNLM"/>
    </source>
</evidence>
<evidence type="ECO:0000313" key="1">
    <source>
        <dbReference type="EMBL" id="KRL68215.1"/>
    </source>
</evidence>
<proteinExistence type="predicted"/>
<comment type="caution">
    <text evidence="1">The sequence shown here is derived from an EMBL/GenBank/DDBJ whole genome shotgun (WGS) entry which is preliminary data.</text>
</comment>
<keyword evidence="2" id="KW-1185">Reference proteome</keyword>
<dbReference type="STRING" id="1423815.FC27_GL000957"/>